<dbReference type="PANTHER" id="PTHR43000">
    <property type="entry name" value="DTDP-D-GLUCOSE 4,6-DEHYDRATASE-RELATED"/>
    <property type="match status" value="1"/>
</dbReference>
<evidence type="ECO:0000256" key="2">
    <source>
        <dbReference type="ARBA" id="ARBA00001911"/>
    </source>
</evidence>
<dbReference type="Gene3D" id="3.40.50.720">
    <property type="entry name" value="NAD(P)-binding Rossmann-like Domain"/>
    <property type="match status" value="1"/>
</dbReference>
<keyword evidence="10" id="KW-1185">Reference proteome</keyword>
<dbReference type="InterPro" id="IPR016040">
    <property type="entry name" value="NAD(P)-bd_dom"/>
</dbReference>
<accession>A0A5E6M692</accession>
<evidence type="ECO:0000256" key="5">
    <source>
        <dbReference type="ARBA" id="ARBA00023027"/>
    </source>
</evidence>
<gene>
    <name evidence="9" type="primary">E4.2.1.46</name>
    <name evidence="9" type="synonym">rfbB</name>
    <name evidence="9" type="synonym">rffG</name>
    <name evidence="9" type="ORF">MAMT_00365</name>
</gene>
<keyword evidence="5" id="KW-0520">NAD</keyword>
<protein>
    <recommendedName>
        <fullName evidence="4 7">dTDP-glucose 4,6-dehydratase</fullName>
        <ecNumber evidence="4 7">4.2.1.46</ecNumber>
    </recommendedName>
</protein>
<dbReference type="PROSITE" id="PS00061">
    <property type="entry name" value="ADH_SHORT"/>
    <property type="match status" value="1"/>
</dbReference>
<evidence type="ECO:0000256" key="6">
    <source>
        <dbReference type="ARBA" id="ARBA00023239"/>
    </source>
</evidence>
<dbReference type="NCBIfam" id="TIGR01181">
    <property type="entry name" value="dTDP_gluc_dehyt"/>
    <property type="match status" value="1"/>
</dbReference>
<evidence type="ECO:0000259" key="8">
    <source>
        <dbReference type="Pfam" id="PF16363"/>
    </source>
</evidence>
<evidence type="ECO:0000313" key="10">
    <source>
        <dbReference type="Proteomes" id="UP000334923"/>
    </source>
</evidence>
<dbReference type="Gene3D" id="3.90.25.10">
    <property type="entry name" value="UDP-galactose 4-epimerase, domain 1"/>
    <property type="match status" value="1"/>
</dbReference>
<dbReference type="GO" id="GO:0008460">
    <property type="term" value="F:dTDP-glucose 4,6-dehydratase activity"/>
    <property type="evidence" value="ECO:0007669"/>
    <property type="project" value="UniProtKB-EC"/>
</dbReference>
<reference evidence="9 10" key="1">
    <citation type="submission" date="2019-09" db="EMBL/GenBank/DDBJ databases">
        <authorList>
            <person name="Cremers G."/>
        </authorList>
    </citation>
    <scope>NUCLEOTIDE SEQUENCE [LARGE SCALE GENOMIC DNA]</scope>
    <source>
        <strain evidence="9">4A</strain>
    </source>
</reference>
<organism evidence="9 10">
    <name type="scientific">Methylacidimicrobium tartarophylax</name>
    <dbReference type="NCBI Taxonomy" id="1041768"/>
    <lineage>
        <taxon>Bacteria</taxon>
        <taxon>Pseudomonadati</taxon>
        <taxon>Verrucomicrobiota</taxon>
        <taxon>Methylacidimicrobium</taxon>
    </lineage>
</organism>
<evidence type="ECO:0000313" key="9">
    <source>
        <dbReference type="EMBL" id="VVM04860.1"/>
    </source>
</evidence>
<dbReference type="Proteomes" id="UP000334923">
    <property type="component" value="Unassembled WGS sequence"/>
</dbReference>
<comment type="similarity">
    <text evidence="3 7">Belongs to the NAD(P)-dependent epimerase/dehydratase family. dTDP-glucose dehydratase subfamily.</text>
</comment>
<evidence type="ECO:0000256" key="3">
    <source>
        <dbReference type="ARBA" id="ARBA00008178"/>
    </source>
</evidence>
<dbReference type="GO" id="GO:0009225">
    <property type="term" value="P:nucleotide-sugar metabolic process"/>
    <property type="evidence" value="ECO:0007669"/>
    <property type="project" value="InterPro"/>
</dbReference>
<dbReference type="EMBL" id="CABFVA020000012">
    <property type="protein sequence ID" value="VVM04860.1"/>
    <property type="molecule type" value="Genomic_DNA"/>
</dbReference>
<dbReference type="OrthoDB" id="9766450at2"/>
<keyword evidence="6 7" id="KW-0456">Lyase</keyword>
<name>A0A5E6M692_9BACT</name>
<evidence type="ECO:0000256" key="1">
    <source>
        <dbReference type="ARBA" id="ARBA00001539"/>
    </source>
</evidence>
<dbReference type="EC" id="4.2.1.46" evidence="4 7"/>
<evidence type="ECO:0000256" key="4">
    <source>
        <dbReference type="ARBA" id="ARBA00011990"/>
    </source>
</evidence>
<comment type="catalytic activity">
    <reaction evidence="1 7">
        <text>dTDP-alpha-D-glucose = dTDP-4-dehydro-6-deoxy-alpha-D-glucose + H2O</text>
        <dbReference type="Rhea" id="RHEA:17221"/>
        <dbReference type="ChEBI" id="CHEBI:15377"/>
        <dbReference type="ChEBI" id="CHEBI:57477"/>
        <dbReference type="ChEBI" id="CHEBI:57649"/>
        <dbReference type="EC" id="4.2.1.46"/>
    </reaction>
</comment>
<dbReference type="AlphaFoldDB" id="A0A5E6M692"/>
<dbReference type="RefSeq" id="WP_142659231.1">
    <property type="nucleotide sequence ID" value="NZ_CABFVA020000012.1"/>
</dbReference>
<evidence type="ECO:0000256" key="7">
    <source>
        <dbReference type="RuleBase" id="RU004473"/>
    </source>
</evidence>
<comment type="cofactor">
    <cofactor evidence="2 7">
        <name>NAD(+)</name>
        <dbReference type="ChEBI" id="CHEBI:57540"/>
    </cofactor>
</comment>
<sequence>MEQTGRWLITGGAGFIGSNFLHLLFAEGPRPEKAVTLDKLAYAGRRENLVGLPNGETHQFVQGEIGDQPLVGRLLRENRIEGVIHFAAETHVDRSIESAQPFVETNVVGSWRLLESAWGYWRELPGEEKERFRFLHVSTDEVYGSLGAGEDPTPEGAPYDPSSPYAASKAASDHFVRAYARTFGFPALVTHCSNNYGPRQFPEKMIPLMILNLLEEKPLPIYGDGSNRRDWIYVEDHCRALREVLLRGRPGETYHIGSGAGCSNRELVERLCDLMGELRPLPPGRSYRERIAYVADRPGHDFRYAVDSSKIRHELGWKPRETLEDGLLRTIAWYRENREWCEAIRQDGFARERLGLLRG</sequence>
<feature type="domain" description="NAD(P)-binding" evidence="8">
    <location>
        <begin position="8"/>
        <end position="327"/>
    </location>
</feature>
<dbReference type="Pfam" id="PF16363">
    <property type="entry name" value="GDP_Man_Dehyd"/>
    <property type="match status" value="1"/>
</dbReference>
<dbReference type="CDD" id="cd05246">
    <property type="entry name" value="dTDP_GD_SDR_e"/>
    <property type="match status" value="1"/>
</dbReference>
<dbReference type="InterPro" id="IPR005888">
    <property type="entry name" value="dTDP_Gluc_deHydtase"/>
</dbReference>
<dbReference type="SUPFAM" id="SSF51735">
    <property type="entry name" value="NAD(P)-binding Rossmann-fold domains"/>
    <property type="match status" value="1"/>
</dbReference>
<dbReference type="InterPro" id="IPR036291">
    <property type="entry name" value="NAD(P)-bd_dom_sf"/>
</dbReference>
<proteinExistence type="inferred from homology"/>
<dbReference type="InterPro" id="IPR020904">
    <property type="entry name" value="Sc_DH/Rdtase_CS"/>
</dbReference>